<dbReference type="InterPro" id="IPR013087">
    <property type="entry name" value="Znf_C2H2_type"/>
</dbReference>
<feature type="compositionally biased region" description="Polar residues" evidence="8">
    <location>
        <begin position="87"/>
        <end position="103"/>
    </location>
</feature>
<dbReference type="FunFam" id="3.30.160.60:FF:000100">
    <property type="entry name" value="Zinc finger 45-like"/>
    <property type="match status" value="1"/>
</dbReference>
<evidence type="ECO:0000256" key="3">
    <source>
        <dbReference type="ARBA" id="ARBA00022737"/>
    </source>
</evidence>
<sequence length="114" mass="12828">MTDHKGQKPFLCVICGKGFSYTSELAVHTRVHTGEKPFSCENCGRSFSRQNNLTVHMRVHTGEKPFSCVTCGRGFSLKQRHTGEKPFQSNIRPPVGQPQTDIGSRNGWMKGWMD</sequence>
<keyword evidence="4 7" id="KW-0863">Zinc-finger</keyword>
<evidence type="ECO:0000256" key="6">
    <source>
        <dbReference type="ARBA" id="ARBA00023242"/>
    </source>
</evidence>
<dbReference type="InterPro" id="IPR036236">
    <property type="entry name" value="Znf_C2H2_sf"/>
</dbReference>
<feature type="region of interest" description="Disordered" evidence="8">
    <location>
        <begin position="81"/>
        <end position="106"/>
    </location>
</feature>
<feature type="domain" description="C2H2-type" evidence="9">
    <location>
        <begin position="10"/>
        <end position="37"/>
    </location>
</feature>
<dbReference type="SMART" id="SM00355">
    <property type="entry name" value="ZnF_C2H2"/>
    <property type="match status" value="2"/>
</dbReference>
<reference evidence="10" key="4">
    <citation type="submission" date="2025-09" db="UniProtKB">
        <authorList>
            <consortium name="Ensembl"/>
        </authorList>
    </citation>
    <scope>IDENTIFICATION</scope>
    <source>
        <strain evidence="10">JP 163 A</strain>
    </source>
</reference>
<evidence type="ECO:0000256" key="7">
    <source>
        <dbReference type="PROSITE-ProRule" id="PRU00042"/>
    </source>
</evidence>
<evidence type="ECO:0000259" key="9">
    <source>
        <dbReference type="PROSITE" id="PS50157"/>
    </source>
</evidence>
<evidence type="ECO:0000256" key="1">
    <source>
        <dbReference type="ARBA" id="ARBA00004123"/>
    </source>
</evidence>
<dbReference type="GeneTree" id="ENSGT01030000234576"/>
<dbReference type="FunFam" id="3.30.160.60:FF:000912">
    <property type="entry name" value="Zinc finger protein 660"/>
    <property type="match status" value="1"/>
</dbReference>
<dbReference type="FunFam" id="3.30.160.60:FF:001498">
    <property type="entry name" value="Zinc finger protein 404"/>
    <property type="match status" value="1"/>
</dbReference>
<dbReference type="Ensembl" id="ENSXMAT00000022384.1">
    <property type="protein sequence ID" value="ENSXMAP00000034593.1"/>
    <property type="gene ID" value="ENSXMAG00000025964.1"/>
</dbReference>
<dbReference type="GO" id="GO:0008270">
    <property type="term" value="F:zinc ion binding"/>
    <property type="evidence" value="ECO:0007669"/>
    <property type="project" value="UniProtKB-KW"/>
</dbReference>
<keyword evidence="11" id="KW-1185">Reference proteome</keyword>
<keyword evidence="5" id="KW-0862">Zinc</keyword>
<proteinExistence type="predicted"/>
<reference evidence="10" key="3">
    <citation type="submission" date="2025-08" db="UniProtKB">
        <authorList>
            <consortium name="Ensembl"/>
        </authorList>
    </citation>
    <scope>IDENTIFICATION</scope>
    <source>
        <strain evidence="10">JP 163 A</strain>
    </source>
</reference>
<dbReference type="Proteomes" id="UP000002852">
    <property type="component" value="Unassembled WGS sequence"/>
</dbReference>
<reference evidence="11" key="1">
    <citation type="submission" date="2012-01" db="EMBL/GenBank/DDBJ databases">
        <authorList>
            <person name="Walter R."/>
            <person name="Schartl M."/>
            <person name="Warren W."/>
        </authorList>
    </citation>
    <scope>NUCLEOTIDE SEQUENCE [LARGE SCALE GENOMIC DNA]</scope>
    <source>
        <strain evidence="11">JP 163 A</strain>
    </source>
</reference>
<evidence type="ECO:0000256" key="8">
    <source>
        <dbReference type="SAM" id="MobiDB-lite"/>
    </source>
</evidence>
<evidence type="ECO:0000313" key="10">
    <source>
        <dbReference type="Ensembl" id="ENSXMAP00000034593.1"/>
    </source>
</evidence>
<dbReference type="STRING" id="8083.ENSXMAP00000034593"/>
<protein>
    <recommendedName>
        <fullName evidence="9">C2H2-type domain-containing protein</fullName>
    </recommendedName>
</protein>
<name>A0A3B5QTN9_XIPMA</name>
<evidence type="ECO:0000256" key="2">
    <source>
        <dbReference type="ARBA" id="ARBA00022723"/>
    </source>
</evidence>
<keyword evidence="6" id="KW-0539">Nucleus</keyword>
<dbReference type="Pfam" id="PF00096">
    <property type="entry name" value="zf-C2H2"/>
    <property type="match status" value="2"/>
</dbReference>
<dbReference type="Gene3D" id="3.30.160.60">
    <property type="entry name" value="Classic Zinc Finger"/>
    <property type="match status" value="3"/>
</dbReference>
<dbReference type="GO" id="GO:0005634">
    <property type="term" value="C:nucleus"/>
    <property type="evidence" value="ECO:0007669"/>
    <property type="project" value="UniProtKB-SubCell"/>
</dbReference>
<dbReference type="SUPFAM" id="SSF57667">
    <property type="entry name" value="beta-beta-alpha zinc fingers"/>
    <property type="match status" value="2"/>
</dbReference>
<accession>A0A3B5QTN9</accession>
<dbReference type="PROSITE" id="PS00028">
    <property type="entry name" value="ZINC_FINGER_C2H2_1"/>
    <property type="match status" value="2"/>
</dbReference>
<dbReference type="PROSITE" id="PS50157">
    <property type="entry name" value="ZINC_FINGER_C2H2_2"/>
    <property type="match status" value="2"/>
</dbReference>
<dbReference type="InParanoid" id="A0A3B5QTN9"/>
<dbReference type="PANTHER" id="PTHR23235">
    <property type="entry name" value="KRUEPPEL-LIKE TRANSCRIPTION FACTOR"/>
    <property type="match status" value="1"/>
</dbReference>
<dbReference type="AlphaFoldDB" id="A0A3B5QTN9"/>
<dbReference type="OMA" id="RTFSCTH"/>
<dbReference type="GO" id="GO:0000981">
    <property type="term" value="F:DNA-binding transcription factor activity, RNA polymerase II-specific"/>
    <property type="evidence" value="ECO:0007669"/>
    <property type="project" value="TreeGrafter"/>
</dbReference>
<evidence type="ECO:0000313" key="11">
    <source>
        <dbReference type="Proteomes" id="UP000002852"/>
    </source>
</evidence>
<evidence type="ECO:0000256" key="4">
    <source>
        <dbReference type="ARBA" id="ARBA00022771"/>
    </source>
</evidence>
<dbReference type="PANTHER" id="PTHR23235:SF178">
    <property type="entry name" value="C2H2-TYPE DOMAIN-CONTAINING PROTEIN-RELATED"/>
    <property type="match status" value="1"/>
</dbReference>
<evidence type="ECO:0000256" key="5">
    <source>
        <dbReference type="ARBA" id="ARBA00022833"/>
    </source>
</evidence>
<feature type="domain" description="C2H2-type" evidence="9">
    <location>
        <begin position="38"/>
        <end position="65"/>
    </location>
</feature>
<comment type="subcellular location">
    <subcellularLocation>
        <location evidence="1">Nucleus</location>
    </subcellularLocation>
</comment>
<keyword evidence="2" id="KW-0479">Metal-binding</keyword>
<organism evidence="10 11">
    <name type="scientific">Xiphophorus maculatus</name>
    <name type="common">Southern platyfish</name>
    <name type="synonym">Platypoecilus maculatus</name>
    <dbReference type="NCBI Taxonomy" id="8083"/>
    <lineage>
        <taxon>Eukaryota</taxon>
        <taxon>Metazoa</taxon>
        <taxon>Chordata</taxon>
        <taxon>Craniata</taxon>
        <taxon>Vertebrata</taxon>
        <taxon>Euteleostomi</taxon>
        <taxon>Actinopterygii</taxon>
        <taxon>Neopterygii</taxon>
        <taxon>Teleostei</taxon>
        <taxon>Neoteleostei</taxon>
        <taxon>Acanthomorphata</taxon>
        <taxon>Ovalentaria</taxon>
        <taxon>Atherinomorphae</taxon>
        <taxon>Cyprinodontiformes</taxon>
        <taxon>Poeciliidae</taxon>
        <taxon>Poeciliinae</taxon>
        <taxon>Xiphophorus</taxon>
    </lineage>
</organism>
<keyword evidence="3" id="KW-0677">Repeat</keyword>
<reference evidence="11" key="2">
    <citation type="journal article" date="2013" name="Nat. Genet.">
        <title>The genome of the platyfish, Xiphophorus maculatus, provides insights into evolutionary adaptation and several complex traits.</title>
        <authorList>
            <person name="Schartl M."/>
            <person name="Walter R.B."/>
            <person name="Shen Y."/>
            <person name="Garcia T."/>
            <person name="Catchen J."/>
            <person name="Amores A."/>
            <person name="Braasch I."/>
            <person name="Chalopin D."/>
            <person name="Volff J.N."/>
            <person name="Lesch K.P."/>
            <person name="Bisazza A."/>
            <person name="Minx P."/>
            <person name="Hillier L."/>
            <person name="Wilson R.K."/>
            <person name="Fuerstenberg S."/>
            <person name="Boore J."/>
            <person name="Searle S."/>
            <person name="Postlethwait J.H."/>
            <person name="Warren W.C."/>
        </authorList>
    </citation>
    <scope>NUCLEOTIDE SEQUENCE [LARGE SCALE GENOMIC DNA]</scope>
    <source>
        <strain evidence="11">JP 163 A</strain>
    </source>
</reference>
<dbReference type="GO" id="GO:0045596">
    <property type="term" value="P:negative regulation of cell differentiation"/>
    <property type="evidence" value="ECO:0007669"/>
    <property type="project" value="UniProtKB-ARBA"/>
</dbReference>
<dbReference type="GO" id="GO:0000978">
    <property type="term" value="F:RNA polymerase II cis-regulatory region sequence-specific DNA binding"/>
    <property type="evidence" value="ECO:0007669"/>
    <property type="project" value="TreeGrafter"/>
</dbReference>